<accession>A0AA41YW16</accession>
<comment type="caution">
    <text evidence="1">The sequence shown here is derived from an EMBL/GenBank/DDBJ whole genome shotgun (WGS) entry which is preliminary data.</text>
</comment>
<organism evidence="1 2">
    <name type="scientific">Lichenifustis flavocetrariae</name>
    <dbReference type="NCBI Taxonomy" id="2949735"/>
    <lineage>
        <taxon>Bacteria</taxon>
        <taxon>Pseudomonadati</taxon>
        <taxon>Pseudomonadota</taxon>
        <taxon>Alphaproteobacteria</taxon>
        <taxon>Hyphomicrobiales</taxon>
        <taxon>Lichenihabitantaceae</taxon>
        <taxon>Lichenifustis</taxon>
    </lineage>
</organism>
<evidence type="ECO:0000313" key="1">
    <source>
        <dbReference type="EMBL" id="MCW6508197.1"/>
    </source>
</evidence>
<name>A0AA41YW16_9HYPH</name>
<protein>
    <submittedName>
        <fullName evidence="1">Uncharacterized protein</fullName>
    </submittedName>
</protein>
<dbReference type="RefSeq" id="WP_282584569.1">
    <property type="nucleotide sequence ID" value="NZ_JAMOIM010000005.1"/>
</dbReference>
<dbReference type="Proteomes" id="UP001165667">
    <property type="component" value="Unassembled WGS sequence"/>
</dbReference>
<gene>
    <name evidence="1" type="ORF">M8523_09200</name>
</gene>
<keyword evidence="2" id="KW-1185">Reference proteome</keyword>
<dbReference type="EMBL" id="JAMOIM010000005">
    <property type="protein sequence ID" value="MCW6508197.1"/>
    <property type="molecule type" value="Genomic_DNA"/>
</dbReference>
<sequence length="52" mass="5663">MSHEDEIKALKAELECLREQASNVQGAGALSANTERQREIIRKLADLGAQLG</sequence>
<proteinExistence type="predicted"/>
<evidence type="ECO:0000313" key="2">
    <source>
        <dbReference type="Proteomes" id="UP001165667"/>
    </source>
</evidence>
<reference evidence="1" key="1">
    <citation type="submission" date="2022-05" db="EMBL/GenBank/DDBJ databases">
        <authorList>
            <person name="Pankratov T."/>
        </authorList>
    </citation>
    <scope>NUCLEOTIDE SEQUENCE</scope>
    <source>
        <strain evidence="1">BP6-180914</strain>
    </source>
</reference>
<dbReference type="AlphaFoldDB" id="A0AA41YW16"/>